<accession>A0ABT8UEH0</accession>
<dbReference type="PANTHER" id="PTHR33908:SF11">
    <property type="entry name" value="MEMBRANE PROTEIN"/>
    <property type="match status" value="1"/>
</dbReference>
<evidence type="ECO:0000313" key="11">
    <source>
        <dbReference type="Proteomes" id="UP001168823"/>
    </source>
</evidence>
<dbReference type="GO" id="GO:0016757">
    <property type="term" value="F:glycosyltransferase activity"/>
    <property type="evidence" value="ECO:0007669"/>
    <property type="project" value="UniProtKB-KW"/>
</dbReference>
<evidence type="ECO:0000256" key="4">
    <source>
        <dbReference type="ARBA" id="ARBA00022679"/>
    </source>
</evidence>
<organism evidence="10 11">
    <name type="scientific">Mycolicibacterium arseniciresistens</name>
    <dbReference type="NCBI Taxonomy" id="3062257"/>
    <lineage>
        <taxon>Bacteria</taxon>
        <taxon>Bacillati</taxon>
        <taxon>Actinomycetota</taxon>
        <taxon>Actinomycetes</taxon>
        <taxon>Mycobacteriales</taxon>
        <taxon>Mycobacteriaceae</taxon>
        <taxon>Mycolicibacterium</taxon>
    </lineage>
</organism>
<dbReference type="Pfam" id="PF13231">
    <property type="entry name" value="PMT_2"/>
    <property type="match status" value="1"/>
</dbReference>
<feature type="transmembrane region" description="Helical" evidence="8">
    <location>
        <begin position="87"/>
        <end position="107"/>
    </location>
</feature>
<keyword evidence="5 8" id="KW-0812">Transmembrane</keyword>
<feature type="transmembrane region" description="Helical" evidence="8">
    <location>
        <begin position="208"/>
        <end position="227"/>
    </location>
</feature>
<feature type="transmembrane region" description="Helical" evidence="8">
    <location>
        <begin position="255"/>
        <end position="275"/>
    </location>
</feature>
<dbReference type="InterPro" id="IPR038731">
    <property type="entry name" value="RgtA/B/C-like"/>
</dbReference>
<dbReference type="Proteomes" id="UP001168823">
    <property type="component" value="Unassembled WGS sequence"/>
</dbReference>
<feature type="domain" description="Glycosyltransferase RgtA/B/C/D-like" evidence="9">
    <location>
        <begin position="66"/>
        <end position="226"/>
    </location>
</feature>
<dbReference type="PANTHER" id="PTHR33908">
    <property type="entry name" value="MANNOSYLTRANSFERASE YKCB-RELATED"/>
    <property type="match status" value="1"/>
</dbReference>
<keyword evidence="2" id="KW-1003">Cell membrane</keyword>
<evidence type="ECO:0000313" key="10">
    <source>
        <dbReference type="EMBL" id="MDO3636187.1"/>
    </source>
</evidence>
<evidence type="ECO:0000256" key="1">
    <source>
        <dbReference type="ARBA" id="ARBA00004651"/>
    </source>
</evidence>
<sequence>MATATNTGTAARHVAVAPFAAALVLPVAALTAVLHAVAAVAGPAYWFDEVYMLAIGRHHLDWGSVDQPPLTTALAAAMDAVAPGSVVALRLPAILATATAVVIAGLIARELGGDRRAQVLTAVAQATAVWPSLAGHWLTPYTLEPAQWSLILWLSMRWVRVRDDRLLLLLGVVIGAAALTKFQVLLLVAVLLTAVAVFGPRELLRRPLLWVGVVVAAGLAAPTLLWQHAHGWPQLEMTAVVAGEADALYGGRPGIAIQIVAFAGLAGAVLVLFGLWRLLRARELRPYRFIGVTFAVLFVVFVVAQGRPYYLCGLYAPLAAAGALGLQRVRESHPARTRRWPRWAGYSLTTAVAVTMLVVSCAMTRSDVGERIAADTADAYDALPTEQRDRTALFGASYIIAAYLDGYSARFGLPLAHSTNRSYGYFAPPSDTFDTVLYVGPDDRELRPYFHASRVVGTVGDDMRVHLLTGLRRPWHTIWPELRSLTVS</sequence>
<protein>
    <submittedName>
        <fullName evidence="10">Glycosyltransferase family 39 protein</fullName>
        <ecNumber evidence="10">2.4.-.-</ecNumber>
    </submittedName>
</protein>
<dbReference type="EMBL" id="JAUMSQ010000056">
    <property type="protein sequence ID" value="MDO3636187.1"/>
    <property type="molecule type" value="Genomic_DNA"/>
</dbReference>
<keyword evidence="7 8" id="KW-0472">Membrane</keyword>
<feature type="transmembrane region" description="Helical" evidence="8">
    <location>
        <begin position="343"/>
        <end position="363"/>
    </location>
</feature>
<reference evidence="10" key="1">
    <citation type="submission" date="2023-07" db="EMBL/GenBank/DDBJ databases">
        <title>Mycolicibacterium sp. nov., a novel bacterial species.</title>
        <authorList>
            <person name="Cao Y."/>
        </authorList>
    </citation>
    <scope>NUCLEOTIDE SEQUENCE</scope>
    <source>
        <strain evidence="10">KC 300</strain>
    </source>
</reference>
<comment type="caution">
    <text evidence="10">The sequence shown here is derived from an EMBL/GenBank/DDBJ whole genome shotgun (WGS) entry which is preliminary data.</text>
</comment>
<keyword evidence="11" id="KW-1185">Reference proteome</keyword>
<evidence type="ECO:0000256" key="6">
    <source>
        <dbReference type="ARBA" id="ARBA00022989"/>
    </source>
</evidence>
<name>A0ABT8UEH0_9MYCO</name>
<comment type="subcellular location">
    <subcellularLocation>
        <location evidence="1">Cell membrane</location>
        <topology evidence="1">Multi-pass membrane protein</topology>
    </subcellularLocation>
</comment>
<dbReference type="InterPro" id="IPR050297">
    <property type="entry name" value="LipidA_mod_glycosyltrf_83"/>
</dbReference>
<dbReference type="RefSeq" id="WP_302914012.1">
    <property type="nucleotide sequence ID" value="NZ_JAUMSQ010000056.1"/>
</dbReference>
<evidence type="ECO:0000256" key="2">
    <source>
        <dbReference type="ARBA" id="ARBA00022475"/>
    </source>
</evidence>
<evidence type="ECO:0000256" key="7">
    <source>
        <dbReference type="ARBA" id="ARBA00023136"/>
    </source>
</evidence>
<feature type="transmembrane region" description="Helical" evidence="8">
    <location>
        <begin position="166"/>
        <end position="196"/>
    </location>
</feature>
<dbReference type="EC" id="2.4.-.-" evidence="10"/>
<keyword evidence="6 8" id="KW-1133">Transmembrane helix</keyword>
<evidence type="ECO:0000259" key="9">
    <source>
        <dbReference type="Pfam" id="PF13231"/>
    </source>
</evidence>
<evidence type="ECO:0000256" key="5">
    <source>
        <dbReference type="ARBA" id="ARBA00022692"/>
    </source>
</evidence>
<evidence type="ECO:0000256" key="3">
    <source>
        <dbReference type="ARBA" id="ARBA00022676"/>
    </source>
</evidence>
<feature type="transmembrane region" description="Helical" evidence="8">
    <location>
        <begin position="287"/>
        <end position="304"/>
    </location>
</feature>
<keyword evidence="4 10" id="KW-0808">Transferase</keyword>
<evidence type="ECO:0000256" key="8">
    <source>
        <dbReference type="SAM" id="Phobius"/>
    </source>
</evidence>
<keyword evidence="3 10" id="KW-0328">Glycosyltransferase</keyword>
<gene>
    <name evidence="10" type="ORF">Q2100_10570</name>
</gene>
<proteinExistence type="predicted"/>